<dbReference type="Pfam" id="PF05458">
    <property type="entry name" value="Siva"/>
    <property type="match status" value="1"/>
</dbReference>
<evidence type="ECO:0000256" key="9">
    <source>
        <dbReference type="ARBA" id="ARBA00050432"/>
    </source>
</evidence>
<dbReference type="GO" id="GO:0031267">
    <property type="term" value="F:small GTPase binding"/>
    <property type="evidence" value="ECO:0007669"/>
    <property type="project" value="InterPro"/>
</dbReference>
<dbReference type="SMART" id="SM01140">
    <property type="entry name" value="Drf_GBD"/>
    <property type="match status" value="1"/>
</dbReference>
<feature type="compositionally biased region" description="Basic and acidic residues" evidence="13">
    <location>
        <begin position="882"/>
        <end position="910"/>
    </location>
</feature>
<dbReference type="GO" id="GO:0044208">
    <property type="term" value="P:'de novo' AMP biosynthetic process"/>
    <property type="evidence" value="ECO:0007669"/>
    <property type="project" value="UniProtKB-UniPathway"/>
</dbReference>
<dbReference type="PANTHER" id="PTHR46345:SF5">
    <property type="entry name" value="INVERTED FORMIN-2"/>
    <property type="match status" value="1"/>
</dbReference>
<feature type="compositionally biased region" description="Low complexity" evidence="13">
    <location>
        <begin position="2047"/>
        <end position="2063"/>
    </location>
</feature>
<dbReference type="PROSITE" id="PS51232">
    <property type="entry name" value="GBD_FH3"/>
    <property type="match status" value="1"/>
</dbReference>
<feature type="region of interest" description="Disordered" evidence="13">
    <location>
        <begin position="882"/>
        <end position="913"/>
    </location>
</feature>
<protein>
    <recommendedName>
        <fullName evidence="11">Adenylosuccinate synthetase</fullName>
        <ecNumber evidence="11">6.3.4.4</ecNumber>
    </recommendedName>
</protein>
<dbReference type="GO" id="GO:0005525">
    <property type="term" value="F:GTP binding"/>
    <property type="evidence" value="ECO:0007669"/>
    <property type="project" value="UniProtKB-KW"/>
</dbReference>
<dbReference type="Proteomes" id="UP000327493">
    <property type="component" value="Chromosome 20"/>
</dbReference>
<accession>A0A5J5CRK3</accession>
<comment type="cofactor">
    <cofactor evidence="1">
        <name>Mg(2+)</name>
        <dbReference type="ChEBI" id="CHEBI:18420"/>
    </cofactor>
</comment>
<feature type="region of interest" description="Disordered" evidence="13">
    <location>
        <begin position="403"/>
        <end position="493"/>
    </location>
</feature>
<dbReference type="InterPro" id="IPR042111">
    <property type="entry name" value="Adenylosuccinate_synth_dom3"/>
</dbReference>
<dbReference type="EC" id="6.3.4.4" evidence="11"/>
<keyword evidence="4 11" id="KW-0479">Metal-binding</keyword>
<keyword evidence="12" id="KW-0175">Coiled coil</keyword>
<feature type="region of interest" description="Disordered" evidence="13">
    <location>
        <begin position="2040"/>
        <end position="2063"/>
    </location>
</feature>
<dbReference type="SUPFAM" id="SSF52540">
    <property type="entry name" value="P-loop containing nucleoside triphosphate hydrolases"/>
    <property type="match status" value="1"/>
</dbReference>
<dbReference type="Pfam" id="PF00709">
    <property type="entry name" value="Adenylsucc_synt"/>
    <property type="match status" value="1"/>
</dbReference>
<feature type="region of interest" description="Disordered" evidence="13">
    <location>
        <begin position="1193"/>
        <end position="1234"/>
    </location>
</feature>
<evidence type="ECO:0000256" key="7">
    <source>
        <dbReference type="ARBA" id="ARBA00022842"/>
    </source>
</evidence>
<dbReference type="InterPro" id="IPR016024">
    <property type="entry name" value="ARM-type_fold"/>
</dbReference>
<evidence type="ECO:0000256" key="12">
    <source>
        <dbReference type="SAM" id="Coils"/>
    </source>
</evidence>
<evidence type="ECO:0000259" key="15">
    <source>
        <dbReference type="PROSITE" id="PS51232"/>
    </source>
</evidence>
<dbReference type="InterPro" id="IPR042110">
    <property type="entry name" value="Adenylosuccinate_synth_dom2"/>
</dbReference>
<name>A0A5J5CRK3_9PERO</name>
<dbReference type="InterPro" id="IPR011989">
    <property type="entry name" value="ARM-like"/>
</dbReference>
<dbReference type="PROSITE" id="PS51082">
    <property type="entry name" value="WH2"/>
    <property type="match status" value="1"/>
</dbReference>
<reference evidence="17 18" key="1">
    <citation type="submission" date="2019-08" db="EMBL/GenBank/DDBJ databases">
        <title>A chromosome-level genome assembly, high-density linkage maps, and genome scans reveal the genomic architecture of hybrid incompatibilities underlying speciation via character displacement in darters (Percidae: Etheostominae).</title>
        <authorList>
            <person name="Moran R.L."/>
            <person name="Catchen J.M."/>
            <person name="Fuller R.C."/>
        </authorList>
    </citation>
    <scope>NUCLEOTIDE SEQUENCE [LARGE SCALE GENOMIC DNA]</scope>
    <source>
        <strain evidence="17">EspeVRDwgs_2016</strain>
        <tissue evidence="17">Muscle</tissue>
    </source>
</reference>
<dbReference type="InterPro" id="IPR042201">
    <property type="entry name" value="FH2_Formin_sf"/>
</dbReference>
<dbReference type="SMART" id="SM00788">
    <property type="entry name" value="Adenylsucc_synt"/>
    <property type="match status" value="1"/>
</dbReference>
<evidence type="ECO:0000256" key="10">
    <source>
        <dbReference type="PROSITE-ProRule" id="PRU10134"/>
    </source>
</evidence>
<comment type="pathway">
    <text evidence="11">Purine metabolism; AMP biosynthesis via de novo pathway; AMP from IMP: step 1/2.</text>
</comment>
<gene>
    <name evidence="17" type="ORF">FQN60_009051</name>
</gene>
<dbReference type="GO" id="GO:0003779">
    <property type="term" value="F:actin binding"/>
    <property type="evidence" value="ECO:0007669"/>
    <property type="project" value="InterPro"/>
</dbReference>
<feature type="domain" description="FH2" evidence="16">
    <location>
        <begin position="510"/>
        <end position="898"/>
    </location>
</feature>
<evidence type="ECO:0000256" key="5">
    <source>
        <dbReference type="ARBA" id="ARBA00022741"/>
    </source>
</evidence>
<dbReference type="PROSITE" id="PS01266">
    <property type="entry name" value="ADENYLOSUCCIN_SYN_1"/>
    <property type="match status" value="1"/>
</dbReference>
<evidence type="ECO:0000256" key="6">
    <source>
        <dbReference type="ARBA" id="ARBA00022755"/>
    </source>
</evidence>
<dbReference type="PROSITE" id="PS51444">
    <property type="entry name" value="FH2"/>
    <property type="match status" value="1"/>
</dbReference>
<evidence type="ECO:0000259" key="16">
    <source>
        <dbReference type="PROSITE" id="PS51444"/>
    </source>
</evidence>
<evidence type="ECO:0000256" key="13">
    <source>
        <dbReference type="SAM" id="MobiDB-lite"/>
    </source>
</evidence>
<feature type="region of interest" description="Disordered" evidence="13">
    <location>
        <begin position="979"/>
        <end position="1026"/>
    </location>
</feature>
<dbReference type="Gene3D" id="3.90.170.10">
    <property type="entry name" value="Adenylosuccinate Synthetase, subunit A, domain 3"/>
    <property type="match status" value="1"/>
</dbReference>
<sequence>MLGKSDGKKKWEAVRGRLGSSQDSDTQPEANLESADPELCIRLLQVPTVVNYSGLRRRLEGSDQTWMVQFLELSGLDLLLEALDRLSGRGCSRIADALLQLTCVSCVRAVMNSSAGIHFIIDNEGYIRKLSQALDTSNTMVKMQVFELLAALSVFSTDGHRLALDALDHYKAMVGYMRRHHNPGVKTQQYRFSVIMNELQATDNVPYMVTLLSVINSLIFGTDDLRQRDKMRKQFIGLQLLDILPKLREQEDEDLIIQCETFEETMAEDEDELLRVYGGIDMSDHLEVFTTLFNKVSSSPASLQLLSILQTLLVLGPGRSDIWLALETITNRAILLAQDSQMESCEKIMQRLIFSKGKSCDDHHEVDGQLVKVDKGVQTDLDHQEKEKSITSSLKPICAFPLPPPPPPLPPMAGTLHQPFNQCPPPPPPLPGGFGGPPPPPPLPGILPPPPPPLPGGPGMPPPPPPPPLPGMGGGPPLPPPLPGMPPPPPPPPGLIVAQSSQALGYAAPTKTSPCPTLRMKKLNWQKLRTVTDGNSMWSSVQKAPHPREPDYSSIEQLFCLPVTELKDKGAAAPVKKEPKEITFIDPKKNLNLNIFLKQFRCTNEDFVAMIQNGDRSKFDVEVLKQLLKLLPEKHEIENLKSFQGEKEKLANVDRFYTSLLTVPCYQLRIECMLLCEETSSVLDMLKPKVKLVEEACQSLRTSTLVPSFCRLILDVGNFLNYGSHTGNAEGFKLSSLLKLTETKANKSRITLLHYILEKAEANHPELLTLPDDLEICEKAAGVNLDSAQSEASALLKRLNETAKKVSNSVEEMKAQYAKVLEESLEACKALSERFTALEKKRSELADYLCEDANQLSLDELFGTIRSFRGLFLKALKENKTRSEQAAKTEKRKKQLAEEESKRQKGENGKIIKKGFVPQNDGCIIDHLLADIRKGFSLRKTRPRCDSASPPSSEMRRDTCPSGSSVMPVNEKAVELAAISASSKRQTGGHQASTSDVNGFISPSEDTPPALQSGMQDRPAVPPEALPGEQAMTMQTHLERSLLLQEEQQHSKKSALSPQALTQPQPQVKAEHQPCLPTNGFSLDSTETSILSPSSLSDSDLLEAVLDGTSSLVSEKLTAEEPADISVNVQIKESPLPNTDTVTQSSAGSIMGDGKGETSNKINCLAETVGQEEGREERKCIIVETSGTTLALGEGIEGCDVPDGLQSEDPPSVSEVVPPSLKPEPKKKQSFYKRNKKSNQAVDSLFECSDFHSNSLKHKVTVGKDTLNIKKAVCCSESGEGEPKATTIMSLTWSAKDHKNMNQPAATGQKRSRNDAGNKATVVLGAQWGDEGKGKVVDLLATEADVVCRCQGGNNAGHTVVVDGKEYDFHLLPSGIINSKSISLIGNGVVIHLPGLFEEGDKNEKKGLKGWEKRLIVSDRAHLVFDFHQVVDGLQETERQAQEGKNIGTTKKGIGPAYSSKASRTGLRVCDLLGDFKDFSMRFKNLVHQFQSMYPALTVDVEDQLKKLKEYAERLRPMVRDGVYYMYEALHGSPKKILVEGANAALLDIDFGTYPFVTSSNCTVGGACTGLGIPPLNIGDVFGVSKAYTTRVGIGAFPTEQLNAAGPVEKRGDWVFPGRVQLSDFVRDGLKHSLPPIPAVGELLQTRGHEVGVTTGRKRRCGWLDLVIIRYAHMINGFTAIALTKLDILDVLDEIKVGVAYKLNGKRIPHFPANMDVLHKVEVEYETFPGWKTDTSAARKWNDLPAKAQNYIRFIENHIGVPRPQRDFLSEKMTKRACPFPETFSSQYKIHVGQQELNNYGVFGNKYRQEIYAKTKNLLFSGAKSVVGKIWSGEETCTDPRPIGLSETPACSQTLLRGQTLIGNDGRLTRADATQGAPGAPTGCCVCQKSQGSRTLCSQCDRLACSSCTRQCSSCSSLCCSVCTIVEVRVSIPLVLFEPGDEFVSPAQSVLSNGKSLDKATVKLPDVAVEVPRLGEAPFTPLTSVGTEPSGDNLERAPSFSRKCELRCSCSTWGLGKTLLQRGHTHTCCPGGRSTPLEVEMSEEAKSSSSSSSLSPSSLPLLSSTSLPGAPSLPLQASPSSSIRSSSWESRAAVEPLLPGKRAANPVTTELLALFPKRWLSGLIGSLSSCSDSKSCSSLTSGSVPCCWLSRASCPE</sequence>
<comment type="catalytic activity">
    <reaction evidence="9 11">
        <text>IMP + L-aspartate + GTP = N(6)-(1,2-dicarboxyethyl)-AMP + GDP + phosphate + 2 H(+)</text>
        <dbReference type="Rhea" id="RHEA:15753"/>
        <dbReference type="ChEBI" id="CHEBI:15378"/>
        <dbReference type="ChEBI" id="CHEBI:29991"/>
        <dbReference type="ChEBI" id="CHEBI:37565"/>
        <dbReference type="ChEBI" id="CHEBI:43474"/>
        <dbReference type="ChEBI" id="CHEBI:57567"/>
        <dbReference type="ChEBI" id="CHEBI:58053"/>
        <dbReference type="ChEBI" id="CHEBI:58189"/>
        <dbReference type="EC" id="6.3.4.4"/>
    </reaction>
</comment>
<dbReference type="Gene3D" id="1.25.10.10">
    <property type="entry name" value="Leucine-rich Repeat Variant"/>
    <property type="match status" value="1"/>
</dbReference>
<dbReference type="InterPro" id="IPR027417">
    <property type="entry name" value="P-loop_NTPase"/>
</dbReference>
<dbReference type="GO" id="GO:0046872">
    <property type="term" value="F:metal ion binding"/>
    <property type="evidence" value="ECO:0007669"/>
    <property type="project" value="UniProtKB-KW"/>
</dbReference>
<dbReference type="SUPFAM" id="SSF48371">
    <property type="entry name" value="ARM repeat"/>
    <property type="match status" value="1"/>
</dbReference>
<keyword evidence="7 11" id="KW-0460">Magnesium</keyword>
<dbReference type="InterPro" id="IPR003124">
    <property type="entry name" value="WH2_dom"/>
</dbReference>
<evidence type="ECO:0000256" key="1">
    <source>
        <dbReference type="ARBA" id="ARBA00001946"/>
    </source>
</evidence>
<dbReference type="InterPro" id="IPR042109">
    <property type="entry name" value="Adenylosuccinate_synth_dom1"/>
</dbReference>
<proteinExistence type="inferred from homology"/>
<keyword evidence="5 11" id="KW-0547">Nucleotide-binding</keyword>
<dbReference type="Gene3D" id="3.40.440.10">
    <property type="entry name" value="Adenylosuccinate Synthetase, subunit A, domain 1"/>
    <property type="match status" value="1"/>
</dbReference>
<keyword evidence="8 11" id="KW-0342">GTP-binding</keyword>
<feature type="compositionally biased region" description="Pro residues" evidence="13">
    <location>
        <begin position="422"/>
        <end position="493"/>
    </location>
</feature>
<feature type="region of interest" description="Disordered" evidence="13">
    <location>
        <begin position="1136"/>
        <end position="1157"/>
    </location>
</feature>
<dbReference type="FunFam" id="1.10.300.10:FF:000002">
    <property type="entry name" value="Adenylosuccinate synthetase, chloroplastic"/>
    <property type="match status" value="1"/>
</dbReference>
<dbReference type="SMART" id="SM01139">
    <property type="entry name" value="Drf_FH3"/>
    <property type="match status" value="1"/>
</dbReference>
<feature type="compositionally biased region" description="Low complexity" evidence="13">
    <location>
        <begin position="1207"/>
        <end position="1219"/>
    </location>
</feature>
<dbReference type="InterPro" id="IPR010472">
    <property type="entry name" value="FH3_dom"/>
</dbReference>
<feature type="compositionally biased region" description="Polar residues" evidence="13">
    <location>
        <begin position="19"/>
        <end position="29"/>
    </location>
</feature>
<dbReference type="InterPro" id="IPR014768">
    <property type="entry name" value="GBD/FH3_dom"/>
</dbReference>
<dbReference type="InterPro" id="IPR018220">
    <property type="entry name" value="Adenylosuccin_syn_GTP-bd"/>
</dbReference>
<feature type="coiled-coil region" evidence="12">
    <location>
        <begin position="785"/>
        <end position="841"/>
    </location>
</feature>
<feature type="compositionally biased region" description="Polar residues" evidence="13">
    <location>
        <begin position="1054"/>
        <end position="1066"/>
    </location>
</feature>
<dbReference type="PANTHER" id="PTHR46345">
    <property type="entry name" value="INVERTED FORMIN-2"/>
    <property type="match status" value="1"/>
</dbReference>
<comment type="similarity">
    <text evidence="11">Belongs to the adenylosuccinate synthetase family.</text>
</comment>
<dbReference type="FunFam" id="3.90.170.10:FF:000001">
    <property type="entry name" value="Adenylosuccinate synthetase"/>
    <property type="match status" value="1"/>
</dbReference>
<feature type="domain" description="GBD/FH3" evidence="15">
    <location>
        <begin position="1"/>
        <end position="345"/>
    </location>
</feature>
<feature type="region of interest" description="Disordered" evidence="13">
    <location>
        <begin position="1298"/>
        <end position="1317"/>
    </location>
</feature>
<evidence type="ECO:0000256" key="11">
    <source>
        <dbReference type="RuleBase" id="RU000520"/>
    </source>
</evidence>
<feature type="compositionally biased region" description="Basic and acidic residues" evidence="13">
    <location>
        <begin position="1"/>
        <end position="15"/>
    </location>
</feature>
<dbReference type="InterPro" id="IPR001114">
    <property type="entry name" value="Adenylosuccinate_synthetase"/>
</dbReference>
<dbReference type="GO" id="GO:0030036">
    <property type="term" value="P:actin cytoskeleton organization"/>
    <property type="evidence" value="ECO:0007669"/>
    <property type="project" value="InterPro"/>
</dbReference>
<feature type="compositionally biased region" description="Polar residues" evidence="13">
    <location>
        <begin position="980"/>
        <end position="997"/>
    </location>
</feature>
<dbReference type="PROSITE" id="PS00513">
    <property type="entry name" value="ADENYLOSUCCIN_SYN_2"/>
    <property type="match status" value="1"/>
</dbReference>
<feature type="region of interest" description="Disordered" evidence="13">
    <location>
        <begin position="941"/>
        <end position="967"/>
    </location>
</feature>
<evidence type="ECO:0000259" key="14">
    <source>
        <dbReference type="PROSITE" id="PS51082"/>
    </source>
</evidence>
<dbReference type="Pfam" id="PF06367">
    <property type="entry name" value="Drf_FH3"/>
    <property type="match status" value="1"/>
</dbReference>
<dbReference type="Gene3D" id="1.10.300.10">
    <property type="entry name" value="Adenylosuccinate Synthetase, subunit A, domain 2"/>
    <property type="match status" value="1"/>
</dbReference>
<comment type="caution">
    <text evidence="17">The sequence shown here is derived from an EMBL/GenBank/DDBJ whole genome shotgun (WGS) entry which is preliminary data.</text>
</comment>
<evidence type="ECO:0000313" key="18">
    <source>
        <dbReference type="Proteomes" id="UP000327493"/>
    </source>
</evidence>
<dbReference type="Gene3D" id="1.20.58.2220">
    <property type="entry name" value="Formin, FH2 domain"/>
    <property type="match status" value="1"/>
</dbReference>
<feature type="region of interest" description="Disordered" evidence="13">
    <location>
        <begin position="1045"/>
        <end position="1081"/>
    </location>
</feature>
<evidence type="ECO:0000256" key="2">
    <source>
        <dbReference type="ARBA" id="ARBA00011738"/>
    </source>
</evidence>
<feature type="region of interest" description="Disordered" evidence="13">
    <location>
        <begin position="1"/>
        <end position="31"/>
    </location>
</feature>
<dbReference type="HAMAP" id="MF_00011">
    <property type="entry name" value="Adenylosucc_synth"/>
    <property type="match status" value="1"/>
</dbReference>
<dbReference type="EMBL" id="VOFY01000020">
    <property type="protein sequence ID" value="KAA8582311.1"/>
    <property type="molecule type" value="Genomic_DNA"/>
</dbReference>
<feature type="active site" evidence="10">
    <location>
        <position position="1461"/>
    </location>
</feature>
<feature type="compositionally biased region" description="Polar residues" evidence="13">
    <location>
        <begin position="1136"/>
        <end position="1148"/>
    </location>
</feature>
<dbReference type="UniPathway" id="UPA00075">
    <property type="reaction ID" value="UER00335"/>
</dbReference>
<dbReference type="SUPFAM" id="SSF101447">
    <property type="entry name" value="Formin homology 2 domain (FH2 domain)"/>
    <property type="match status" value="1"/>
</dbReference>
<feature type="domain" description="WH2" evidence="14">
    <location>
        <begin position="926"/>
        <end position="941"/>
    </location>
</feature>
<keyword evidence="18" id="KW-1185">Reference proteome</keyword>
<comment type="function">
    <text evidence="11">Plays an important role in the de novo pathway of purine nucleotide biosynthesis.</text>
</comment>
<organism evidence="17 18">
    <name type="scientific">Etheostoma spectabile</name>
    <name type="common">orangethroat darter</name>
    <dbReference type="NCBI Taxonomy" id="54343"/>
    <lineage>
        <taxon>Eukaryota</taxon>
        <taxon>Metazoa</taxon>
        <taxon>Chordata</taxon>
        <taxon>Craniata</taxon>
        <taxon>Vertebrata</taxon>
        <taxon>Euteleostomi</taxon>
        <taxon>Actinopterygii</taxon>
        <taxon>Neopterygii</taxon>
        <taxon>Teleostei</taxon>
        <taxon>Neoteleostei</taxon>
        <taxon>Acanthomorphata</taxon>
        <taxon>Eupercaria</taxon>
        <taxon>Perciformes</taxon>
        <taxon>Percoidei</taxon>
        <taxon>Percidae</taxon>
        <taxon>Etheostomatinae</taxon>
        <taxon>Etheostoma</taxon>
    </lineage>
</organism>
<dbReference type="InterPro" id="IPR010473">
    <property type="entry name" value="GTPase-bd"/>
</dbReference>
<feature type="non-terminal residue" evidence="17">
    <location>
        <position position="2156"/>
    </location>
</feature>
<keyword evidence="3 11" id="KW-0436">Ligase</keyword>
<dbReference type="GO" id="GO:0004019">
    <property type="term" value="F:adenylosuccinate synthase activity"/>
    <property type="evidence" value="ECO:0007669"/>
    <property type="project" value="UniProtKB-EC"/>
</dbReference>
<comment type="subunit">
    <text evidence="2">Homodimer.</text>
</comment>
<evidence type="ECO:0000256" key="4">
    <source>
        <dbReference type="ARBA" id="ARBA00022723"/>
    </source>
</evidence>
<dbReference type="InterPro" id="IPR033128">
    <property type="entry name" value="Adenylosuccin_syn_Lys_AS"/>
</dbReference>
<keyword evidence="6 11" id="KW-0658">Purine biosynthesis</keyword>
<dbReference type="Pfam" id="PF06371">
    <property type="entry name" value="Drf_GBD"/>
    <property type="match status" value="1"/>
</dbReference>
<dbReference type="Pfam" id="PF02181">
    <property type="entry name" value="FH2"/>
    <property type="match status" value="1"/>
</dbReference>
<evidence type="ECO:0000313" key="17">
    <source>
        <dbReference type="EMBL" id="KAA8582311.1"/>
    </source>
</evidence>
<dbReference type="InterPro" id="IPR022773">
    <property type="entry name" value="Siva"/>
</dbReference>
<dbReference type="SMART" id="SM00498">
    <property type="entry name" value="FH2"/>
    <property type="match status" value="1"/>
</dbReference>
<dbReference type="InterPro" id="IPR015425">
    <property type="entry name" value="FH2_Formin"/>
</dbReference>
<dbReference type="CDD" id="cd03108">
    <property type="entry name" value="AdSS"/>
    <property type="match status" value="1"/>
</dbReference>
<evidence type="ECO:0000256" key="8">
    <source>
        <dbReference type="ARBA" id="ARBA00023134"/>
    </source>
</evidence>
<evidence type="ECO:0000256" key="3">
    <source>
        <dbReference type="ARBA" id="ARBA00022598"/>
    </source>
</evidence>